<evidence type="ECO:0000256" key="1">
    <source>
        <dbReference type="SAM" id="MobiDB-lite"/>
    </source>
</evidence>
<dbReference type="EMBL" id="CM027683">
    <property type="protein sequence ID" value="KAG0535261.1"/>
    <property type="molecule type" value="Genomic_DNA"/>
</dbReference>
<accession>A0A921R7V2</accession>
<protein>
    <submittedName>
        <fullName evidence="2">Uncharacterized protein</fullName>
    </submittedName>
</protein>
<comment type="caution">
    <text evidence="2">The sequence shown here is derived from an EMBL/GenBank/DDBJ whole genome shotgun (WGS) entry which is preliminary data.</text>
</comment>
<sequence>MDGRVRALLGGFSDVGARLPVRATTRRSTPRACSWHRLVVVRRMDGRVRALLGGISDTGASESNDEEEEHALRGGQQEGEVDDAVALSAAAIGLERWDVLGLGQAVVIMNINGNRFSIDI</sequence>
<proteinExistence type="predicted"/>
<name>A0A921R7V2_SORBI</name>
<evidence type="ECO:0000313" key="2">
    <source>
        <dbReference type="EMBL" id="KAG0535261.1"/>
    </source>
</evidence>
<feature type="region of interest" description="Disordered" evidence="1">
    <location>
        <begin position="55"/>
        <end position="79"/>
    </location>
</feature>
<dbReference type="AlphaFoldDB" id="A0A921R7V2"/>
<organism evidence="2 3">
    <name type="scientific">Sorghum bicolor</name>
    <name type="common">Sorghum</name>
    <name type="synonym">Sorghum vulgare</name>
    <dbReference type="NCBI Taxonomy" id="4558"/>
    <lineage>
        <taxon>Eukaryota</taxon>
        <taxon>Viridiplantae</taxon>
        <taxon>Streptophyta</taxon>
        <taxon>Embryophyta</taxon>
        <taxon>Tracheophyta</taxon>
        <taxon>Spermatophyta</taxon>
        <taxon>Magnoliopsida</taxon>
        <taxon>Liliopsida</taxon>
        <taxon>Poales</taxon>
        <taxon>Poaceae</taxon>
        <taxon>PACMAD clade</taxon>
        <taxon>Panicoideae</taxon>
        <taxon>Andropogonodae</taxon>
        <taxon>Andropogoneae</taxon>
        <taxon>Sorghinae</taxon>
        <taxon>Sorghum</taxon>
    </lineage>
</organism>
<reference evidence="2" key="1">
    <citation type="journal article" date="2019" name="BMC Genomics">
        <title>A new reference genome for Sorghum bicolor reveals high levels of sequence similarity between sweet and grain genotypes: implications for the genetics of sugar metabolism.</title>
        <authorList>
            <person name="Cooper E.A."/>
            <person name="Brenton Z.W."/>
            <person name="Flinn B.S."/>
            <person name="Jenkins J."/>
            <person name="Shu S."/>
            <person name="Flowers D."/>
            <person name="Luo F."/>
            <person name="Wang Y."/>
            <person name="Xia P."/>
            <person name="Barry K."/>
            <person name="Daum C."/>
            <person name="Lipzen A."/>
            <person name="Yoshinaga Y."/>
            <person name="Schmutz J."/>
            <person name="Saski C."/>
            <person name="Vermerris W."/>
            <person name="Kresovich S."/>
        </authorList>
    </citation>
    <scope>NUCLEOTIDE SEQUENCE</scope>
</reference>
<gene>
    <name evidence="2" type="ORF">BDA96_04G351300</name>
</gene>
<reference evidence="2" key="2">
    <citation type="submission" date="2020-10" db="EMBL/GenBank/DDBJ databases">
        <authorList>
            <person name="Cooper E.A."/>
            <person name="Brenton Z.W."/>
            <person name="Flinn B.S."/>
            <person name="Jenkins J."/>
            <person name="Shu S."/>
            <person name="Flowers D."/>
            <person name="Luo F."/>
            <person name="Wang Y."/>
            <person name="Xia P."/>
            <person name="Barry K."/>
            <person name="Daum C."/>
            <person name="Lipzen A."/>
            <person name="Yoshinaga Y."/>
            <person name="Schmutz J."/>
            <person name="Saski C."/>
            <person name="Vermerris W."/>
            <person name="Kresovich S."/>
        </authorList>
    </citation>
    <scope>NUCLEOTIDE SEQUENCE</scope>
</reference>
<dbReference type="Proteomes" id="UP000807115">
    <property type="component" value="Chromosome 4"/>
</dbReference>
<evidence type="ECO:0000313" key="3">
    <source>
        <dbReference type="Proteomes" id="UP000807115"/>
    </source>
</evidence>